<name>W2RI16_PHYN3</name>
<dbReference type="EMBL" id="KI669561">
    <property type="protein sequence ID" value="ETN24284.1"/>
    <property type="molecule type" value="Genomic_DNA"/>
</dbReference>
<reference evidence="2" key="1">
    <citation type="submission" date="2011-12" db="EMBL/GenBank/DDBJ databases">
        <authorList>
            <consortium name="The Broad Institute Genome Sequencing Platform"/>
            <person name="Russ C."/>
            <person name="Tyler B."/>
            <person name="Panabieres F."/>
            <person name="Shan W."/>
            <person name="Tripathy S."/>
            <person name="Grunwald N."/>
            <person name="Machado M."/>
            <person name="Young S.K."/>
            <person name="Zeng Q."/>
            <person name="Gargeya S."/>
            <person name="Fitzgerald M."/>
            <person name="Haas B."/>
            <person name="Abouelleil A."/>
            <person name="Alvarado L."/>
            <person name="Arachchi H.M."/>
            <person name="Berlin A."/>
            <person name="Chapman S.B."/>
            <person name="Gearin G."/>
            <person name="Goldberg J."/>
            <person name="Griggs A."/>
            <person name="Gujja S."/>
            <person name="Hansen M."/>
            <person name="Heiman D."/>
            <person name="Howarth C."/>
            <person name="Larimer J."/>
            <person name="Lui A."/>
            <person name="MacDonald P.J.P."/>
            <person name="McCowen C."/>
            <person name="Montmayeur A."/>
            <person name="Murphy C."/>
            <person name="Neiman D."/>
            <person name="Pearson M."/>
            <person name="Priest M."/>
            <person name="Roberts A."/>
            <person name="Saif S."/>
            <person name="Shea T."/>
            <person name="Sisk P."/>
            <person name="Stolte C."/>
            <person name="Sykes S."/>
            <person name="Wortman J."/>
            <person name="Nusbaum C."/>
            <person name="Birren B."/>
        </authorList>
    </citation>
    <scope>NUCLEOTIDE SEQUENCE [LARGE SCALE GENOMIC DNA]</scope>
    <source>
        <strain evidence="2">INRA-310</strain>
    </source>
</reference>
<evidence type="ECO:0000313" key="1">
    <source>
        <dbReference type="EMBL" id="ETN24284.1"/>
    </source>
</evidence>
<accession>W2RI16</accession>
<dbReference type="VEuPathDB" id="FungiDB:PPTG_20776"/>
<protein>
    <submittedName>
        <fullName evidence="1">Uncharacterized protein</fullName>
    </submittedName>
</protein>
<dbReference type="RefSeq" id="XP_008891222.1">
    <property type="nucleotide sequence ID" value="XM_008892974.1"/>
</dbReference>
<organism evidence="1 2">
    <name type="scientific">Phytophthora nicotianae (strain INRA-310)</name>
    <name type="common">Phytophthora parasitica</name>
    <dbReference type="NCBI Taxonomy" id="761204"/>
    <lineage>
        <taxon>Eukaryota</taxon>
        <taxon>Sar</taxon>
        <taxon>Stramenopiles</taxon>
        <taxon>Oomycota</taxon>
        <taxon>Peronosporomycetes</taxon>
        <taxon>Peronosporales</taxon>
        <taxon>Peronosporaceae</taxon>
        <taxon>Phytophthora</taxon>
    </lineage>
</organism>
<dbReference type="AlphaFoldDB" id="W2RI16"/>
<reference evidence="1 2" key="2">
    <citation type="submission" date="2013-11" db="EMBL/GenBank/DDBJ databases">
        <title>The Genome Sequence of Phytophthora parasitica INRA-310.</title>
        <authorList>
            <consortium name="The Broad Institute Genomics Platform"/>
            <person name="Russ C."/>
            <person name="Tyler B."/>
            <person name="Panabieres F."/>
            <person name="Shan W."/>
            <person name="Tripathy S."/>
            <person name="Grunwald N."/>
            <person name="Machado M."/>
            <person name="Johnson C.S."/>
            <person name="Arredondo F."/>
            <person name="Hong C."/>
            <person name="Coffey M."/>
            <person name="Young S.K."/>
            <person name="Zeng Q."/>
            <person name="Gargeya S."/>
            <person name="Fitzgerald M."/>
            <person name="Abouelleil A."/>
            <person name="Alvarado L."/>
            <person name="Chapman S.B."/>
            <person name="Gainer-Dewar J."/>
            <person name="Goldberg J."/>
            <person name="Griggs A."/>
            <person name="Gujja S."/>
            <person name="Hansen M."/>
            <person name="Howarth C."/>
            <person name="Imamovic A."/>
            <person name="Ireland A."/>
            <person name="Larimer J."/>
            <person name="McCowan C."/>
            <person name="Murphy C."/>
            <person name="Pearson M."/>
            <person name="Poon T.W."/>
            <person name="Priest M."/>
            <person name="Roberts A."/>
            <person name="Saif S."/>
            <person name="Shea T."/>
            <person name="Sykes S."/>
            <person name="Wortman J."/>
            <person name="Nusbaum C."/>
            <person name="Birren B."/>
        </authorList>
    </citation>
    <scope>NUCLEOTIDE SEQUENCE [LARGE SCALE GENOMIC DNA]</scope>
    <source>
        <strain evidence="1 2">INRA-310</strain>
    </source>
</reference>
<gene>
    <name evidence="1" type="ORF">PPTG_20776</name>
</gene>
<dbReference type="Proteomes" id="UP000018817">
    <property type="component" value="Unassembled WGS sequence"/>
</dbReference>
<sequence>MVATAEVDPGLVALGWVDNKPVYFLASHVSTAITSINRREKDGSISTVVCPKLVREYQRKTEEKEDDAL</sequence>
<proteinExistence type="predicted"/>
<evidence type="ECO:0000313" key="2">
    <source>
        <dbReference type="Proteomes" id="UP000018817"/>
    </source>
</evidence>
<dbReference type="GeneID" id="20189375"/>